<dbReference type="Pfam" id="PF02687">
    <property type="entry name" value="FtsX"/>
    <property type="match status" value="1"/>
</dbReference>
<dbReference type="PANTHER" id="PTHR30489:SF0">
    <property type="entry name" value="LIPOPROTEIN-RELEASING SYSTEM TRANSMEMBRANE PROTEIN LOLE"/>
    <property type="match status" value="1"/>
</dbReference>
<comment type="subcellular location">
    <subcellularLocation>
        <location evidence="1">Cell membrane</location>
        <topology evidence="1">Multi-pass membrane protein</topology>
    </subcellularLocation>
</comment>
<dbReference type="InterPro" id="IPR025857">
    <property type="entry name" value="MacB_PCD"/>
</dbReference>
<feature type="domain" description="ABC3 transporter permease C-terminal" evidence="9">
    <location>
        <begin position="281"/>
        <end position="414"/>
    </location>
</feature>
<dbReference type="InterPro" id="IPR003838">
    <property type="entry name" value="ABC3_permease_C"/>
</dbReference>
<dbReference type="EMBL" id="JGVK01000027">
    <property type="protein sequence ID" value="KEY91046.1"/>
    <property type="molecule type" value="Genomic_DNA"/>
</dbReference>
<dbReference type="NCBIfam" id="NF008357">
    <property type="entry name" value="PRK11146.1"/>
    <property type="match status" value="1"/>
</dbReference>
<dbReference type="Pfam" id="PF12704">
    <property type="entry name" value="MacB_PCD"/>
    <property type="match status" value="1"/>
</dbReference>
<evidence type="ECO:0000259" key="10">
    <source>
        <dbReference type="Pfam" id="PF12704"/>
    </source>
</evidence>
<gene>
    <name evidence="11" type="primary">lolE</name>
    <name evidence="11" type="ORF">CF67_04022</name>
</gene>
<organism evidence="11 12">
    <name type="scientific">Candidatus Photodesmus blepharonis</name>
    <dbReference type="NCBI Taxonomy" id="1179155"/>
    <lineage>
        <taxon>Bacteria</taxon>
        <taxon>Pseudomonadati</taxon>
        <taxon>Pseudomonadota</taxon>
        <taxon>Gammaproteobacteria</taxon>
        <taxon>Vibrionales</taxon>
        <taxon>Vibrionaceae</taxon>
        <taxon>Candidatus Photodesmus</taxon>
    </lineage>
</organism>
<keyword evidence="4" id="KW-1003">Cell membrane</keyword>
<feature type="domain" description="MacB-like periplasmic core" evidence="10">
    <location>
        <begin position="37"/>
        <end position="249"/>
    </location>
</feature>
<dbReference type="NCBIfam" id="TIGR02212">
    <property type="entry name" value="lolCE"/>
    <property type="match status" value="1"/>
</dbReference>
<evidence type="ECO:0000313" key="11">
    <source>
        <dbReference type="EMBL" id="KEY91046.1"/>
    </source>
</evidence>
<comment type="similarity">
    <text evidence="2">Belongs to the ABC-4 integral membrane protein family. LolC/E subfamily.</text>
</comment>
<dbReference type="InterPro" id="IPR011925">
    <property type="entry name" value="LolCE_TM"/>
</dbReference>
<comment type="caution">
    <text evidence="11">The sequence shown here is derived from an EMBL/GenBank/DDBJ whole genome shotgun (WGS) entry which is preliminary data.</text>
</comment>
<proteinExistence type="inferred from homology"/>
<evidence type="ECO:0000256" key="8">
    <source>
        <dbReference type="SAM" id="Phobius"/>
    </source>
</evidence>
<evidence type="ECO:0000313" key="12">
    <source>
        <dbReference type="Proteomes" id="UP000053784"/>
    </source>
</evidence>
<dbReference type="GO" id="GO:0042953">
    <property type="term" value="P:lipoprotein transport"/>
    <property type="evidence" value="ECO:0007669"/>
    <property type="project" value="InterPro"/>
</dbReference>
<sequence>MLRKLVDVFFLAICLGIRFSKIKQCNNKMVLFISLSSTLGIAISVSLIIVVLSVMNGFEYELKNRILSVIPHGEFEGFGKPIADWASLLEQLKKQKRVERAVPYIRLTALAEKGSQIKTLEIRGVTSLLEESGFRFAGFIQAGVLDSFHSDFQQIILGKGVADSIGIVKGEYLTLIIPTVNFITKVRAVKRVRVRVVGLFESHGQFDYSLALIPLKDAQKYASLGNSITGVAIKVDDMFDVTRIVSEMNGLIDFDLYFSSWEKKFGFLYRDIQLIRTIMYLIMVLLIGVASFNIVSTLMIRVKERLDEVAILKTLGATDAFIKSIFVYQGVFSGILGSALGSFFGVIIAMHFTLIIEGLESLFENKFLSKDVYFIDFLPSQINIFDVFLVFCTAVVLSLLATYFPAIKASRLSPASVLSSK</sequence>
<evidence type="ECO:0000256" key="7">
    <source>
        <dbReference type="ARBA" id="ARBA00023136"/>
    </source>
</evidence>
<name>A0A084CML7_9GAMM</name>
<dbReference type="AlphaFoldDB" id="A0A084CML7"/>
<evidence type="ECO:0000256" key="2">
    <source>
        <dbReference type="ARBA" id="ARBA00005236"/>
    </source>
</evidence>
<dbReference type="GO" id="GO:0044874">
    <property type="term" value="P:lipoprotein localization to outer membrane"/>
    <property type="evidence" value="ECO:0007669"/>
    <property type="project" value="TreeGrafter"/>
</dbReference>
<protein>
    <submittedName>
        <fullName evidence="11">Lipoprotein-releasing system transmembrane protein</fullName>
    </submittedName>
</protein>
<dbReference type="STRING" id="1179155.CF67_04022"/>
<dbReference type="InterPro" id="IPR051447">
    <property type="entry name" value="Lipoprotein-release_system"/>
</dbReference>
<keyword evidence="7 8" id="KW-0472">Membrane</keyword>
<keyword evidence="12" id="KW-1185">Reference proteome</keyword>
<evidence type="ECO:0000256" key="3">
    <source>
        <dbReference type="ARBA" id="ARBA00022448"/>
    </source>
</evidence>
<keyword evidence="11" id="KW-0449">Lipoprotein</keyword>
<keyword evidence="6 8" id="KW-1133">Transmembrane helix</keyword>
<dbReference type="eggNOG" id="COG4591">
    <property type="taxonomic scope" value="Bacteria"/>
</dbReference>
<evidence type="ECO:0000256" key="1">
    <source>
        <dbReference type="ARBA" id="ARBA00004651"/>
    </source>
</evidence>
<evidence type="ECO:0000256" key="4">
    <source>
        <dbReference type="ARBA" id="ARBA00022475"/>
    </source>
</evidence>
<dbReference type="Proteomes" id="UP000053784">
    <property type="component" value="Unassembled WGS sequence"/>
</dbReference>
<dbReference type="RefSeq" id="WP_034414320.1">
    <property type="nucleotide sequence ID" value="NZ_JGVK01000027.1"/>
</dbReference>
<keyword evidence="5 8" id="KW-0812">Transmembrane</keyword>
<feature type="transmembrane region" description="Helical" evidence="8">
    <location>
        <begin position="278"/>
        <end position="300"/>
    </location>
</feature>
<feature type="transmembrane region" description="Helical" evidence="8">
    <location>
        <begin position="30"/>
        <end position="55"/>
    </location>
</feature>
<dbReference type="GO" id="GO:0098797">
    <property type="term" value="C:plasma membrane protein complex"/>
    <property type="evidence" value="ECO:0007669"/>
    <property type="project" value="TreeGrafter"/>
</dbReference>
<evidence type="ECO:0000259" key="9">
    <source>
        <dbReference type="Pfam" id="PF02687"/>
    </source>
</evidence>
<accession>A0A084CML7</accession>
<keyword evidence="3" id="KW-0813">Transport</keyword>
<evidence type="ECO:0000256" key="6">
    <source>
        <dbReference type="ARBA" id="ARBA00022989"/>
    </source>
</evidence>
<dbReference type="PANTHER" id="PTHR30489">
    <property type="entry name" value="LIPOPROTEIN-RELEASING SYSTEM TRANSMEMBRANE PROTEIN LOLE"/>
    <property type="match status" value="1"/>
</dbReference>
<reference evidence="11 12" key="1">
    <citation type="submission" date="2014-03" db="EMBL/GenBank/DDBJ databases">
        <title>Selection and divergence in the genomes of co-occurring obligate luminous symbionts with specific hosts.</title>
        <authorList>
            <person name="Hendry T.A."/>
            <person name="de Wet J.R."/>
            <person name="Dunlap P.V."/>
        </authorList>
    </citation>
    <scope>NUCLEOTIDE SEQUENCE [LARGE SCALE GENOMIC DNA]</scope>
    <source>
        <strain evidence="11 12">Ppalp.1</strain>
    </source>
</reference>
<evidence type="ECO:0000256" key="5">
    <source>
        <dbReference type="ARBA" id="ARBA00022692"/>
    </source>
</evidence>
<dbReference type="OrthoDB" id="9808461at2"/>
<feature type="transmembrane region" description="Helical" evidence="8">
    <location>
        <begin position="383"/>
        <end position="404"/>
    </location>
</feature>